<feature type="region of interest" description="Disordered" evidence="2">
    <location>
        <begin position="1"/>
        <end position="57"/>
    </location>
</feature>
<dbReference type="SUPFAM" id="SSF52047">
    <property type="entry name" value="RNI-like"/>
    <property type="match status" value="1"/>
</dbReference>
<feature type="compositionally biased region" description="Acidic residues" evidence="2">
    <location>
        <begin position="1"/>
        <end position="15"/>
    </location>
</feature>
<keyword evidence="1" id="KW-0677">Repeat</keyword>
<evidence type="ECO:0008006" key="5">
    <source>
        <dbReference type="Google" id="ProtNLM"/>
    </source>
</evidence>
<gene>
    <name evidence="3" type="ORF">MEQU1_002063</name>
</gene>
<evidence type="ECO:0000256" key="2">
    <source>
        <dbReference type="SAM" id="MobiDB-lite"/>
    </source>
</evidence>
<dbReference type="EMBL" id="CP119903">
    <property type="protein sequence ID" value="WFD23374.1"/>
    <property type="molecule type" value="Genomic_DNA"/>
</dbReference>
<sequence length="657" mass="70946">MADEAEAATSSDEDASAGAAPTPLQKDHVPPSHTRVAPKRGILRSAPGPAPCTPPPSGRGAAWLWAVQTRLSTPNASDLWNSVVQRLTRKEGPTNALEAEALSLRRVHFRSEDLAHTYPISGATAPRTEAITRERIEKEASERAHRLDARAWTPAELQSLYRVCCRAREEVPSMSVLRALEQAAAWADAQTRILDLAGLDLHGACVPLADMLCAPIGVQVLHLDRCHLDDTGVTALARAVYAARTVHTLTIASNPDIHIAGWRMVGTLLSAAPHLAHLDVSLHTFSAATLRALLAPWDEFACTLQSLRLESCTLASGAWEVLAYAVRSGAVRHISLRHHTLGHAARRALAGLLRDYEAADTGLIAAWEHTYEASAEALYLHAEENEVETALLHGTDAVALTDARHQRRDTLVARARAFQHALSELPRLGHLLTLDLKGHTLGDDLDALAMGLRRNRTLRVLALSEGDIRPAGLACVAQALQFNTTLETLDLSGNPCGGPDLQGVLSLRIALGMHPRLRRVLMRRSCVGPAGAVALAECLPDTSLVQYDLSHNALGVVGLLALWTGLQRNTSLRCLDVSVDAEAECVRIARLIYQHCRDQCQSEGTPPAYARFFEKSALAASLRPLQDVPKDPGAARPKEAVAHVRAQLLEAVKTDLS</sequence>
<evidence type="ECO:0000256" key="1">
    <source>
        <dbReference type="ARBA" id="ARBA00022737"/>
    </source>
</evidence>
<dbReference type="Proteomes" id="UP001214415">
    <property type="component" value="Chromosome 4"/>
</dbReference>
<dbReference type="PANTHER" id="PTHR24111:SF0">
    <property type="entry name" value="LEUCINE-RICH REPEAT-CONTAINING PROTEIN"/>
    <property type="match status" value="1"/>
</dbReference>
<accession>A0AAF0EDS2</accession>
<dbReference type="Gene3D" id="3.80.10.10">
    <property type="entry name" value="Ribonuclease Inhibitor"/>
    <property type="match status" value="3"/>
</dbReference>
<feature type="compositionally biased region" description="Pro residues" evidence="2">
    <location>
        <begin position="48"/>
        <end position="57"/>
    </location>
</feature>
<dbReference type="InterPro" id="IPR001611">
    <property type="entry name" value="Leu-rich_rpt"/>
</dbReference>
<protein>
    <recommendedName>
        <fullName evidence="5">Protein NLRC3</fullName>
    </recommendedName>
</protein>
<evidence type="ECO:0000313" key="3">
    <source>
        <dbReference type="EMBL" id="WFD23374.1"/>
    </source>
</evidence>
<evidence type="ECO:0000313" key="4">
    <source>
        <dbReference type="Proteomes" id="UP001214415"/>
    </source>
</evidence>
<organism evidence="3 4">
    <name type="scientific">Malassezia equina</name>
    <dbReference type="NCBI Taxonomy" id="1381935"/>
    <lineage>
        <taxon>Eukaryota</taxon>
        <taxon>Fungi</taxon>
        <taxon>Dikarya</taxon>
        <taxon>Basidiomycota</taxon>
        <taxon>Ustilaginomycotina</taxon>
        <taxon>Malasseziomycetes</taxon>
        <taxon>Malasseziales</taxon>
        <taxon>Malasseziaceae</taxon>
        <taxon>Malassezia</taxon>
    </lineage>
</organism>
<dbReference type="PANTHER" id="PTHR24111">
    <property type="entry name" value="LEUCINE-RICH REPEAT-CONTAINING PROTEIN 34"/>
    <property type="match status" value="1"/>
</dbReference>
<dbReference type="Pfam" id="PF13516">
    <property type="entry name" value="LRR_6"/>
    <property type="match status" value="3"/>
</dbReference>
<dbReference type="AlphaFoldDB" id="A0AAF0EDS2"/>
<name>A0AAF0EDS2_9BASI</name>
<dbReference type="InterPro" id="IPR052201">
    <property type="entry name" value="LRR-containing_regulator"/>
</dbReference>
<reference evidence="3" key="1">
    <citation type="submission" date="2023-03" db="EMBL/GenBank/DDBJ databases">
        <title>Mating type loci evolution in Malassezia.</title>
        <authorList>
            <person name="Coelho M.A."/>
        </authorList>
    </citation>
    <scope>NUCLEOTIDE SEQUENCE</scope>
    <source>
        <strain evidence="3">CBS 12830</strain>
    </source>
</reference>
<keyword evidence="4" id="KW-1185">Reference proteome</keyword>
<dbReference type="SMART" id="SM00368">
    <property type="entry name" value="LRR_RI"/>
    <property type="match status" value="5"/>
</dbReference>
<dbReference type="InterPro" id="IPR032675">
    <property type="entry name" value="LRR_dom_sf"/>
</dbReference>
<proteinExistence type="predicted"/>